<dbReference type="CDD" id="cd11304">
    <property type="entry name" value="Cadherin_repeat"/>
    <property type="match status" value="1"/>
</dbReference>
<dbReference type="AlphaFoldDB" id="A0A4W6DSJ8"/>
<evidence type="ECO:0000256" key="7">
    <source>
        <dbReference type="PROSITE-ProRule" id="PRU00043"/>
    </source>
</evidence>
<dbReference type="Ensembl" id="ENSLCAT00010029388.1">
    <property type="protein sequence ID" value="ENSLCAP00010028769.1"/>
    <property type="gene ID" value="ENSLCAG00010013486.1"/>
</dbReference>
<dbReference type="Proteomes" id="UP000314980">
    <property type="component" value="Unassembled WGS sequence"/>
</dbReference>
<dbReference type="PROSITE" id="PS50268">
    <property type="entry name" value="CADHERIN_2"/>
    <property type="match status" value="1"/>
</dbReference>
<name>A0A4W6DSJ8_LATCA</name>
<reference evidence="9" key="3">
    <citation type="submission" date="2025-09" db="UniProtKB">
        <authorList>
            <consortium name="Ensembl"/>
        </authorList>
    </citation>
    <scope>IDENTIFICATION</scope>
</reference>
<sequence length="151" mass="16770">RQPHWFLQSHYQLEVGENNQPGIPLLQVSASDADSGHNGRVTYSLDKHTSTIFNIDSVTGQLSVSASLDREQQGIYNLTVFAQDSGSPPLESVTTVLVVLMTDVWSVVIPRSKEFFTKGSCSHVLLIHLYAGEQLRYQTRLSDALSMNEYG</sequence>
<reference evidence="10" key="1">
    <citation type="submission" date="2015-09" db="EMBL/GenBank/DDBJ databases">
        <authorList>
            <person name="Sai Rama Sridatta P."/>
        </authorList>
    </citation>
    <scope>NUCLEOTIDE SEQUENCE [LARGE SCALE GENOMIC DNA]</scope>
</reference>
<evidence type="ECO:0000256" key="2">
    <source>
        <dbReference type="ARBA" id="ARBA00022692"/>
    </source>
</evidence>
<evidence type="ECO:0000256" key="1">
    <source>
        <dbReference type="ARBA" id="ARBA00004370"/>
    </source>
</evidence>
<dbReference type="FunFam" id="2.60.40.60:FF:000020">
    <property type="entry name" value="Dachsous cadherin-related 1b"/>
    <property type="match status" value="1"/>
</dbReference>
<evidence type="ECO:0000256" key="3">
    <source>
        <dbReference type="ARBA" id="ARBA00022737"/>
    </source>
</evidence>
<evidence type="ECO:0000256" key="6">
    <source>
        <dbReference type="ARBA" id="ARBA00023136"/>
    </source>
</evidence>
<dbReference type="GO" id="GO:0005886">
    <property type="term" value="C:plasma membrane"/>
    <property type="evidence" value="ECO:0007669"/>
    <property type="project" value="UniProtKB-SubCell"/>
</dbReference>
<dbReference type="Gene3D" id="2.60.40.60">
    <property type="entry name" value="Cadherins"/>
    <property type="match status" value="1"/>
</dbReference>
<evidence type="ECO:0000259" key="8">
    <source>
        <dbReference type="PROSITE" id="PS50268"/>
    </source>
</evidence>
<protein>
    <recommendedName>
        <fullName evidence="8">Cadherin domain-containing protein</fullName>
    </recommendedName>
</protein>
<feature type="domain" description="Cadherin" evidence="8">
    <location>
        <begin position="7"/>
        <end position="112"/>
    </location>
</feature>
<dbReference type="SUPFAM" id="SSF49313">
    <property type="entry name" value="Cadherin-like"/>
    <property type="match status" value="1"/>
</dbReference>
<evidence type="ECO:0000313" key="10">
    <source>
        <dbReference type="Proteomes" id="UP000314980"/>
    </source>
</evidence>
<keyword evidence="10" id="KW-1185">Reference proteome</keyword>
<dbReference type="PANTHER" id="PTHR24026:SF126">
    <property type="entry name" value="PROTOCADHERIN FAT 4"/>
    <property type="match status" value="1"/>
</dbReference>
<dbReference type="GO" id="GO:0005509">
    <property type="term" value="F:calcium ion binding"/>
    <property type="evidence" value="ECO:0007669"/>
    <property type="project" value="UniProtKB-UniRule"/>
</dbReference>
<dbReference type="GeneTree" id="ENSGT00940000167495"/>
<dbReference type="GO" id="GO:0007156">
    <property type="term" value="P:homophilic cell adhesion via plasma membrane adhesion molecules"/>
    <property type="evidence" value="ECO:0007669"/>
    <property type="project" value="InterPro"/>
</dbReference>
<proteinExistence type="predicted"/>
<evidence type="ECO:0000256" key="4">
    <source>
        <dbReference type="ARBA" id="ARBA00022837"/>
    </source>
</evidence>
<dbReference type="SMART" id="SM00112">
    <property type="entry name" value="CA"/>
    <property type="match status" value="1"/>
</dbReference>
<dbReference type="Pfam" id="PF00028">
    <property type="entry name" value="Cadherin"/>
    <property type="match status" value="1"/>
</dbReference>
<dbReference type="PRINTS" id="PR00205">
    <property type="entry name" value="CADHERIN"/>
</dbReference>
<organism evidence="9 10">
    <name type="scientific">Lates calcarifer</name>
    <name type="common">Barramundi</name>
    <name type="synonym">Holocentrus calcarifer</name>
    <dbReference type="NCBI Taxonomy" id="8187"/>
    <lineage>
        <taxon>Eukaryota</taxon>
        <taxon>Metazoa</taxon>
        <taxon>Chordata</taxon>
        <taxon>Craniata</taxon>
        <taxon>Vertebrata</taxon>
        <taxon>Euteleostomi</taxon>
        <taxon>Actinopterygii</taxon>
        <taxon>Neopterygii</taxon>
        <taxon>Teleostei</taxon>
        <taxon>Neoteleostei</taxon>
        <taxon>Acanthomorphata</taxon>
        <taxon>Carangaria</taxon>
        <taxon>Carangaria incertae sedis</taxon>
        <taxon>Centropomidae</taxon>
        <taxon>Lates</taxon>
    </lineage>
</organism>
<comment type="subcellular location">
    <subcellularLocation>
        <location evidence="1">Membrane</location>
    </subcellularLocation>
</comment>
<accession>A0A4W6DSJ8</accession>
<dbReference type="InterPro" id="IPR015919">
    <property type="entry name" value="Cadherin-like_sf"/>
</dbReference>
<dbReference type="InterPro" id="IPR002126">
    <property type="entry name" value="Cadherin-like_dom"/>
</dbReference>
<reference evidence="9" key="2">
    <citation type="submission" date="2025-08" db="UniProtKB">
        <authorList>
            <consortium name="Ensembl"/>
        </authorList>
    </citation>
    <scope>IDENTIFICATION</scope>
</reference>
<keyword evidence="4 7" id="KW-0106">Calcium</keyword>
<keyword evidence="5" id="KW-1133">Transmembrane helix</keyword>
<evidence type="ECO:0000313" key="9">
    <source>
        <dbReference type="Ensembl" id="ENSLCAP00010028769.1"/>
    </source>
</evidence>
<keyword evidence="2" id="KW-0812">Transmembrane</keyword>
<keyword evidence="3" id="KW-0677">Repeat</keyword>
<evidence type="ECO:0000256" key="5">
    <source>
        <dbReference type="ARBA" id="ARBA00022989"/>
    </source>
</evidence>
<dbReference type="PANTHER" id="PTHR24026">
    <property type="entry name" value="FAT ATYPICAL CADHERIN-RELATED"/>
    <property type="match status" value="1"/>
</dbReference>
<keyword evidence="6" id="KW-0472">Membrane</keyword>
<dbReference type="InParanoid" id="A0A4W6DSJ8"/>